<reference evidence="2 3" key="1">
    <citation type="submission" date="2018-09" db="EMBL/GenBank/DDBJ databases">
        <title>Genomic Encyclopedia of Archaeal and Bacterial Type Strains, Phase II (KMG-II): from individual species to whole genera.</title>
        <authorList>
            <person name="Goeker M."/>
        </authorList>
    </citation>
    <scope>NUCLEOTIDE SEQUENCE [LARGE SCALE GENOMIC DNA]</scope>
    <source>
        <strain evidence="2 3">DSM 17008</strain>
    </source>
</reference>
<evidence type="ECO:0000313" key="2">
    <source>
        <dbReference type="EMBL" id="RKD69550.1"/>
    </source>
</evidence>
<evidence type="ECO:0000256" key="1">
    <source>
        <dbReference type="SAM" id="MobiDB-lite"/>
    </source>
</evidence>
<gene>
    <name evidence="2" type="ORF">ATL39_2970</name>
</gene>
<protein>
    <submittedName>
        <fullName evidence="2">Uncharacterized protein DUF3892</fullName>
    </submittedName>
</protein>
<accession>A0A419UWP5</accession>
<evidence type="ECO:0000313" key="3">
    <source>
        <dbReference type="Proteomes" id="UP000285120"/>
    </source>
</evidence>
<name>A0A419UWP5_9BACL</name>
<dbReference type="Proteomes" id="UP000285120">
    <property type="component" value="Unassembled WGS sequence"/>
</dbReference>
<organism evidence="2 3">
    <name type="scientific">Sinobaca qinghaiensis</name>
    <dbReference type="NCBI Taxonomy" id="342944"/>
    <lineage>
        <taxon>Bacteria</taxon>
        <taxon>Bacillati</taxon>
        <taxon>Bacillota</taxon>
        <taxon>Bacilli</taxon>
        <taxon>Bacillales</taxon>
        <taxon>Sporolactobacillaceae</taxon>
        <taxon>Sinobaca</taxon>
    </lineage>
</organism>
<sequence length="88" mass="9611">MTEVIAVHLEDENQGEAGINEVKLAGGSTKSVSQVVREIDGNAQSFYYTLENKKADIVSVKNSGDSGKHIRTSPDDETGNNLLELERY</sequence>
<feature type="region of interest" description="Disordered" evidence="1">
    <location>
        <begin position="61"/>
        <end position="88"/>
    </location>
</feature>
<dbReference type="EMBL" id="RAPK01000011">
    <property type="protein sequence ID" value="RKD69550.1"/>
    <property type="molecule type" value="Genomic_DNA"/>
</dbReference>
<dbReference type="RefSeq" id="WP_120194111.1">
    <property type="nucleotide sequence ID" value="NZ_RAPK01000011.1"/>
</dbReference>
<dbReference type="Pfam" id="PF13031">
    <property type="entry name" value="DUF3892"/>
    <property type="match status" value="1"/>
</dbReference>
<proteinExistence type="predicted"/>
<keyword evidence="3" id="KW-1185">Reference proteome</keyword>
<dbReference type="AlphaFoldDB" id="A0A419UWP5"/>
<dbReference type="InterPro" id="IPR024997">
    <property type="entry name" value="DUF3892"/>
</dbReference>
<comment type="caution">
    <text evidence="2">The sequence shown here is derived from an EMBL/GenBank/DDBJ whole genome shotgun (WGS) entry which is preliminary data.</text>
</comment>